<dbReference type="Pfam" id="PF23265">
    <property type="entry name" value="Ig-like_KY"/>
    <property type="match status" value="2"/>
</dbReference>
<feature type="compositionally biased region" description="Acidic residues" evidence="1">
    <location>
        <begin position="13"/>
        <end position="23"/>
    </location>
</feature>
<feature type="domain" description="Transglutaminase-like" evidence="2">
    <location>
        <begin position="128"/>
        <end position="195"/>
    </location>
</feature>
<reference evidence="3 4" key="1">
    <citation type="submission" date="2024-11" db="EMBL/GenBank/DDBJ databases">
        <title>Chromosome-level genome assembly of the freshwater bivalve Anodonta woodiana.</title>
        <authorList>
            <person name="Chen X."/>
        </authorList>
    </citation>
    <scope>NUCLEOTIDE SEQUENCE [LARGE SCALE GENOMIC DNA]</scope>
    <source>
        <strain evidence="3">MN2024</strain>
        <tissue evidence="3">Gills</tissue>
    </source>
</reference>
<dbReference type="Gene3D" id="1.20.920.20">
    <property type="match status" value="1"/>
</dbReference>
<dbReference type="PANTHER" id="PTHR47020">
    <property type="entry name" value="HILLARIN"/>
    <property type="match status" value="1"/>
</dbReference>
<proteinExistence type="predicted"/>
<dbReference type="Pfam" id="PF01841">
    <property type="entry name" value="Transglut_core"/>
    <property type="match status" value="1"/>
</dbReference>
<dbReference type="AlphaFoldDB" id="A0ABD3VWU6"/>
<evidence type="ECO:0000313" key="3">
    <source>
        <dbReference type="EMBL" id="KAL3865488.1"/>
    </source>
</evidence>
<feature type="region of interest" description="Disordered" evidence="1">
    <location>
        <begin position="1"/>
        <end position="24"/>
    </location>
</feature>
<dbReference type="InterPro" id="IPR002931">
    <property type="entry name" value="Transglutaminase-like"/>
</dbReference>
<feature type="compositionally biased region" description="Polar residues" evidence="1">
    <location>
        <begin position="1"/>
        <end position="12"/>
    </location>
</feature>
<dbReference type="Gene3D" id="3.10.620.30">
    <property type="match status" value="1"/>
</dbReference>
<dbReference type="InterPro" id="IPR053041">
    <property type="entry name" value="Transglut-like_Superfamily_Mod"/>
</dbReference>
<dbReference type="PANTHER" id="PTHR47020:SF1">
    <property type="entry name" value="HILLARIN"/>
    <property type="match status" value="1"/>
</dbReference>
<dbReference type="InterPro" id="IPR038765">
    <property type="entry name" value="Papain-like_cys_pep_sf"/>
</dbReference>
<accession>A0ABD3VWU6</accession>
<dbReference type="SUPFAM" id="SSF54001">
    <property type="entry name" value="Cysteine proteinases"/>
    <property type="match status" value="1"/>
</dbReference>
<evidence type="ECO:0000259" key="2">
    <source>
        <dbReference type="SMART" id="SM00460"/>
    </source>
</evidence>
<dbReference type="SMART" id="SM00460">
    <property type="entry name" value="TGc"/>
    <property type="match status" value="1"/>
</dbReference>
<protein>
    <recommendedName>
        <fullName evidence="2">Transglutaminase-like domain-containing protein</fullName>
    </recommendedName>
</protein>
<gene>
    <name evidence="3" type="ORF">ACJMK2_042873</name>
</gene>
<evidence type="ECO:0000313" key="4">
    <source>
        <dbReference type="Proteomes" id="UP001634394"/>
    </source>
</evidence>
<dbReference type="Proteomes" id="UP001634394">
    <property type="component" value="Unassembled WGS sequence"/>
</dbReference>
<dbReference type="EMBL" id="JBJQND010000009">
    <property type="protein sequence ID" value="KAL3865488.1"/>
    <property type="molecule type" value="Genomic_DNA"/>
</dbReference>
<name>A0ABD3VWU6_SINWO</name>
<organism evidence="3 4">
    <name type="scientific">Sinanodonta woodiana</name>
    <name type="common">Chinese pond mussel</name>
    <name type="synonym">Anodonta woodiana</name>
    <dbReference type="NCBI Taxonomy" id="1069815"/>
    <lineage>
        <taxon>Eukaryota</taxon>
        <taxon>Metazoa</taxon>
        <taxon>Spiralia</taxon>
        <taxon>Lophotrochozoa</taxon>
        <taxon>Mollusca</taxon>
        <taxon>Bivalvia</taxon>
        <taxon>Autobranchia</taxon>
        <taxon>Heteroconchia</taxon>
        <taxon>Palaeoheterodonta</taxon>
        <taxon>Unionida</taxon>
        <taxon>Unionoidea</taxon>
        <taxon>Unionidae</taxon>
        <taxon>Unioninae</taxon>
        <taxon>Sinanodonta</taxon>
    </lineage>
</organism>
<evidence type="ECO:0000256" key="1">
    <source>
        <dbReference type="SAM" id="MobiDB-lite"/>
    </source>
</evidence>
<sequence length="739" mass="84649">MGSSESVITQTDLDTEEENESDFLQETNIEQIIVPEEEPGYPKACPPRDTKKDIFNEADYLEIDNRAINTPKDMAKGYDVLIQYLTQGLQNDLQKLRAIFIWLGQQNIEGEKYPKATSADTPTGYMKLMKDRKGNYASFFALLCRAAKIPCVVVKGMAKSVSYEVGMTEEECQRLDNSWNAVYVSNGWRLVFPLWACRAVVGHVKEGFVEIEEGGKAVRQREKAAVGIDVRQLNEYYFLTNPKNFIFNCFPKEERWQLIKPPWTIQKFAEVPYCSQTYFENKVTITSSFKCRLQTVLGECTVAVKGTGEDVFSYKLYYNEKESNKPISEELQLQRYILKKHEQSNVEFTFRCPQAGVYKLDIVGGALQSDLCSFKITCQDPKVGCQPLPVSPDIGFGPSYLMKKMGVKALSHKEAIVRIQASKETTMTFSSKINVSVETVLVHNSLDAEELKRVLKQQVNNDKITVRIRITHNGEYVLQMFAKTKDSSQEHQNICNYLLTSETERKRTRTYENAEEKIARNNMNVMANTLTDISGLEKAIQTFQDLELEDKGDLSKAIDALDLAKAKRELKDAIERKRLDFLERAIEQAKDSKFCDKLKVLISEAEQQRDELKRLKSYTHDILEMKPETISEIKSYMKPPKVVHDVMMATYMLLGKKRKELENWETIRYLLGLTGKDSLLRRIKDFEPKQVVLEIYADVEDLLRDYTEDNVRTASAGAGTFYVWLVKVSAEMTIINSSD</sequence>
<keyword evidence="4" id="KW-1185">Reference proteome</keyword>
<dbReference type="InterPro" id="IPR056564">
    <property type="entry name" value="Ig-like_KY"/>
</dbReference>
<comment type="caution">
    <text evidence="3">The sequence shown here is derived from an EMBL/GenBank/DDBJ whole genome shotgun (WGS) entry which is preliminary data.</text>
</comment>